<proteinExistence type="predicted"/>
<sequence>MLWQDLKRAVQAQKPTNLSALSSAKKSGVQFLHSDVKD</sequence>
<dbReference type="EMBL" id="GBXM01046192">
    <property type="protein sequence ID" value="JAH62385.1"/>
    <property type="molecule type" value="Transcribed_RNA"/>
</dbReference>
<organism evidence="1">
    <name type="scientific">Anguilla anguilla</name>
    <name type="common">European freshwater eel</name>
    <name type="synonym">Muraena anguilla</name>
    <dbReference type="NCBI Taxonomy" id="7936"/>
    <lineage>
        <taxon>Eukaryota</taxon>
        <taxon>Metazoa</taxon>
        <taxon>Chordata</taxon>
        <taxon>Craniata</taxon>
        <taxon>Vertebrata</taxon>
        <taxon>Euteleostomi</taxon>
        <taxon>Actinopterygii</taxon>
        <taxon>Neopterygii</taxon>
        <taxon>Teleostei</taxon>
        <taxon>Anguilliformes</taxon>
        <taxon>Anguillidae</taxon>
        <taxon>Anguilla</taxon>
    </lineage>
</organism>
<protein>
    <submittedName>
        <fullName evidence="1">Uncharacterized protein</fullName>
    </submittedName>
</protein>
<reference evidence="1" key="2">
    <citation type="journal article" date="2015" name="Fish Shellfish Immunol.">
        <title>Early steps in the European eel (Anguilla anguilla)-Vibrio vulnificus interaction in the gills: Role of the RtxA13 toxin.</title>
        <authorList>
            <person name="Callol A."/>
            <person name="Pajuelo D."/>
            <person name="Ebbesson L."/>
            <person name="Teles M."/>
            <person name="MacKenzie S."/>
            <person name="Amaro C."/>
        </authorList>
    </citation>
    <scope>NUCLEOTIDE SEQUENCE</scope>
</reference>
<accession>A0A0E9UB28</accession>
<name>A0A0E9UB28_ANGAN</name>
<evidence type="ECO:0000313" key="1">
    <source>
        <dbReference type="EMBL" id="JAH62385.1"/>
    </source>
</evidence>
<reference evidence="1" key="1">
    <citation type="submission" date="2014-11" db="EMBL/GenBank/DDBJ databases">
        <authorList>
            <person name="Amaro Gonzalez C."/>
        </authorList>
    </citation>
    <scope>NUCLEOTIDE SEQUENCE</scope>
</reference>
<dbReference type="AlphaFoldDB" id="A0A0E9UB28"/>